<keyword evidence="2" id="KW-1185">Reference proteome</keyword>
<name>A0A2I1GS91_9GLOM</name>
<gene>
    <name evidence="1" type="ORF">RhiirA4_422960</name>
</gene>
<evidence type="ECO:0000313" key="2">
    <source>
        <dbReference type="Proteomes" id="UP000234323"/>
    </source>
</evidence>
<reference evidence="1 2" key="1">
    <citation type="submission" date="2015-10" db="EMBL/GenBank/DDBJ databases">
        <title>Genome analyses suggest a sexual origin of heterokaryosis in a supposedly ancient asexual fungus.</title>
        <authorList>
            <person name="Ropars J."/>
            <person name="Sedzielewska K."/>
            <person name="Noel J."/>
            <person name="Charron P."/>
            <person name="Farinelli L."/>
            <person name="Marton T."/>
            <person name="Kruger M."/>
            <person name="Pelin A."/>
            <person name="Brachmann A."/>
            <person name="Corradi N."/>
        </authorList>
    </citation>
    <scope>NUCLEOTIDE SEQUENCE [LARGE SCALE GENOMIC DNA]</scope>
    <source>
        <strain evidence="1 2">A4</strain>
    </source>
</reference>
<protein>
    <submittedName>
        <fullName evidence="1">Uncharacterized protein</fullName>
    </submittedName>
</protein>
<dbReference type="VEuPathDB" id="FungiDB:RhiirFUN_003810"/>
<dbReference type="EMBL" id="LLXI01000743">
    <property type="protein sequence ID" value="PKY49445.1"/>
    <property type="molecule type" value="Genomic_DNA"/>
</dbReference>
<dbReference type="VEuPathDB" id="FungiDB:RhiirA1_515288"/>
<dbReference type="OrthoDB" id="2305625at2759"/>
<dbReference type="Proteomes" id="UP000234323">
    <property type="component" value="Unassembled WGS sequence"/>
</dbReference>
<comment type="caution">
    <text evidence="1">The sequence shown here is derived from an EMBL/GenBank/DDBJ whole genome shotgun (WGS) entry which is preliminary data.</text>
</comment>
<organism evidence="1 2">
    <name type="scientific">Rhizophagus irregularis</name>
    <dbReference type="NCBI Taxonomy" id="588596"/>
    <lineage>
        <taxon>Eukaryota</taxon>
        <taxon>Fungi</taxon>
        <taxon>Fungi incertae sedis</taxon>
        <taxon>Mucoromycota</taxon>
        <taxon>Glomeromycotina</taxon>
        <taxon>Glomeromycetes</taxon>
        <taxon>Glomerales</taxon>
        <taxon>Glomeraceae</taxon>
        <taxon>Rhizophagus</taxon>
    </lineage>
</organism>
<proteinExistence type="predicted"/>
<evidence type="ECO:0000313" key="1">
    <source>
        <dbReference type="EMBL" id="PKY49445.1"/>
    </source>
</evidence>
<sequence>MDQNLNFSSHIVNLPNSTIYKFEIPGFEIIVIQKSDQVMNLNNLNTQHQFYVNSYSPVATQLVNQNQNQNYINENFVNNSHINSVNNMNTDNLQYHQQLGYNNIQGGQPASNHFVSLPNSTTFDSSQPQVNHYKFEIPGFEIIVNTNNLQYHQQPEYNNFQG</sequence>
<dbReference type="AlphaFoldDB" id="A0A2I1GS91"/>
<dbReference type="VEuPathDB" id="FungiDB:FUN_021871"/>
<accession>A0A2I1GS91</accession>